<feature type="compositionally biased region" description="Low complexity" evidence="1">
    <location>
        <begin position="288"/>
        <end position="307"/>
    </location>
</feature>
<sequence length="353" mass="37359">GDSSDGRGPRGRRDPLPAHGPRGARRGRPGAARRGRRGRRAGPPALRPRRLGPRPRPHGGRRGQGDGGADAARGDGRPALRARGGLLRLPLVGPDVPLGPRAARRPRRRRRARPRARLRDRPLPARADCSRGGGHGRRRGLRQVLAGPPLRGARGAVRLPGRRLAAALARRGVRPRVLPRRPALPAREGRGLPRAVARGRGPRRGRPRAQRPGGEPLAGRPARPRGLPRPARPGRAALRRRRARRGGAVREPGPAACPRGARGERGGGRRRGPHPARSRLLPPPAPRRAPAAQPAARPGRRGGVPLRALRDGVRPALGLPARASGRAGGGRDGAGRRAPRALPRARGPPGGLV</sequence>
<feature type="region of interest" description="Disordered" evidence="1">
    <location>
        <begin position="1"/>
        <end position="154"/>
    </location>
</feature>
<feature type="compositionally biased region" description="Low complexity" evidence="1">
    <location>
        <begin position="316"/>
        <end position="325"/>
    </location>
</feature>
<feature type="compositionally biased region" description="Low complexity" evidence="1">
    <location>
        <begin position="79"/>
        <end position="101"/>
    </location>
</feature>
<feature type="region of interest" description="Disordered" evidence="1">
    <location>
        <begin position="178"/>
        <end position="353"/>
    </location>
</feature>
<feature type="compositionally biased region" description="Basic residues" evidence="1">
    <location>
        <begin position="237"/>
        <end position="247"/>
    </location>
</feature>
<evidence type="ECO:0000313" key="2">
    <source>
        <dbReference type="EMBL" id="CAA9485624.1"/>
    </source>
</evidence>
<organism evidence="2">
    <name type="scientific">uncultured Solirubrobacteraceae bacterium</name>
    <dbReference type="NCBI Taxonomy" id="1162706"/>
    <lineage>
        <taxon>Bacteria</taxon>
        <taxon>Bacillati</taxon>
        <taxon>Actinomycetota</taxon>
        <taxon>Thermoleophilia</taxon>
        <taxon>Solirubrobacterales</taxon>
        <taxon>Solirubrobacteraceae</taxon>
        <taxon>environmental samples</taxon>
    </lineage>
</organism>
<name>A0A6J4S818_9ACTN</name>
<proteinExistence type="predicted"/>
<gene>
    <name evidence="2" type="ORF">AVDCRST_MAG13-1429</name>
</gene>
<protein>
    <submittedName>
        <fullName evidence="2">Uncharacterized protein</fullName>
    </submittedName>
</protein>
<feature type="compositionally biased region" description="Basic residues" evidence="1">
    <location>
        <begin position="268"/>
        <end position="277"/>
    </location>
</feature>
<dbReference type="AlphaFoldDB" id="A0A6J4S818"/>
<feature type="compositionally biased region" description="Low complexity" evidence="1">
    <location>
        <begin position="210"/>
        <end position="236"/>
    </location>
</feature>
<feature type="compositionally biased region" description="Basic and acidic residues" evidence="1">
    <location>
        <begin position="1"/>
        <end position="16"/>
    </location>
</feature>
<feature type="compositionally biased region" description="Low complexity" evidence="1">
    <location>
        <begin position="249"/>
        <end position="260"/>
    </location>
</feature>
<feature type="non-terminal residue" evidence="2">
    <location>
        <position position="353"/>
    </location>
</feature>
<feature type="non-terminal residue" evidence="2">
    <location>
        <position position="1"/>
    </location>
</feature>
<feature type="compositionally biased region" description="Basic residues" evidence="1">
    <location>
        <begin position="47"/>
        <end position="61"/>
    </location>
</feature>
<evidence type="ECO:0000256" key="1">
    <source>
        <dbReference type="SAM" id="MobiDB-lite"/>
    </source>
</evidence>
<feature type="compositionally biased region" description="Basic residues" evidence="1">
    <location>
        <begin position="200"/>
        <end position="209"/>
    </location>
</feature>
<dbReference type="EMBL" id="CADCVO010000224">
    <property type="protein sequence ID" value="CAA9485624.1"/>
    <property type="molecule type" value="Genomic_DNA"/>
</dbReference>
<accession>A0A6J4S818</accession>
<reference evidence="2" key="1">
    <citation type="submission" date="2020-02" db="EMBL/GenBank/DDBJ databases">
        <authorList>
            <person name="Meier V. D."/>
        </authorList>
    </citation>
    <scope>NUCLEOTIDE SEQUENCE</scope>
    <source>
        <strain evidence="2">AVDCRST_MAG13</strain>
    </source>
</reference>
<feature type="compositionally biased region" description="Low complexity" evidence="1">
    <location>
        <begin position="180"/>
        <end position="199"/>
    </location>
</feature>
<feature type="compositionally biased region" description="Basic residues" evidence="1">
    <location>
        <begin position="102"/>
        <end position="116"/>
    </location>
</feature>
<feature type="compositionally biased region" description="Basic residues" evidence="1">
    <location>
        <begin position="22"/>
        <end position="40"/>
    </location>
</feature>